<dbReference type="SUPFAM" id="SSF48371">
    <property type="entry name" value="ARM repeat"/>
    <property type="match status" value="1"/>
</dbReference>
<sequence length="127" mass="14641">MKVRMITALALAALAHPFRLDSFDSIVEPLWRGIKLHRGKLLVAFLKAIGFIIPLMDVHVSYYTKEVMLILIREFTSKDQEMKMIVLKVVKQCTSTEGVDAEYIRTDVLPEFFLNFWERDGIGPKNL</sequence>
<reference evidence="2 3" key="1">
    <citation type="submission" date="2020-10" db="EMBL/GenBank/DDBJ databases">
        <title>The Coptis chinensis genome and diversification of protoberbering-type alkaloids.</title>
        <authorList>
            <person name="Wang B."/>
            <person name="Shu S."/>
            <person name="Song C."/>
            <person name="Liu Y."/>
        </authorList>
    </citation>
    <scope>NUCLEOTIDE SEQUENCE [LARGE SCALE GENOMIC DNA]</scope>
    <source>
        <strain evidence="2">HL-2020</strain>
        <tissue evidence="2">Leaf</tissue>
    </source>
</reference>
<dbReference type="AlphaFoldDB" id="A0A835IZJ7"/>
<comment type="caution">
    <text evidence="2">The sequence shown here is derived from an EMBL/GenBank/DDBJ whole genome shotgun (WGS) entry which is preliminary data.</text>
</comment>
<dbReference type="InterPro" id="IPR016024">
    <property type="entry name" value="ARM-type_fold"/>
</dbReference>
<keyword evidence="1" id="KW-0812">Transmembrane</keyword>
<accession>A0A835IZJ7</accession>
<dbReference type="InterPro" id="IPR038737">
    <property type="entry name" value="SF3b_su1-like"/>
</dbReference>
<dbReference type="GO" id="GO:0000245">
    <property type="term" value="P:spliceosomal complex assembly"/>
    <property type="evidence" value="ECO:0007669"/>
    <property type="project" value="InterPro"/>
</dbReference>
<evidence type="ECO:0000313" key="2">
    <source>
        <dbReference type="EMBL" id="KAF9626279.1"/>
    </source>
</evidence>
<keyword evidence="1" id="KW-1133">Transmembrane helix</keyword>
<evidence type="ECO:0000313" key="3">
    <source>
        <dbReference type="Proteomes" id="UP000631114"/>
    </source>
</evidence>
<dbReference type="OrthoDB" id="1703809at2759"/>
<feature type="transmembrane region" description="Helical" evidence="1">
    <location>
        <begin position="41"/>
        <end position="63"/>
    </location>
</feature>
<proteinExistence type="predicted"/>
<protein>
    <submittedName>
        <fullName evidence="2">Uncharacterized protein</fullName>
    </submittedName>
</protein>
<name>A0A835IZJ7_9MAGN</name>
<keyword evidence="3" id="KW-1185">Reference proteome</keyword>
<evidence type="ECO:0000256" key="1">
    <source>
        <dbReference type="SAM" id="Phobius"/>
    </source>
</evidence>
<dbReference type="Proteomes" id="UP000631114">
    <property type="component" value="Unassembled WGS sequence"/>
</dbReference>
<keyword evidence="1" id="KW-0472">Membrane</keyword>
<dbReference type="PANTHER" id="PTHR12097">
    <property type="entry name" value="SPLICING FACTOR 3B, SUBUNIT 1-RELATED"/>
    <property type="match status" value="1"/>
</dbReference>
<dbReference type="EMBL" id="JADFTS010000001">
    <property type="protein sequence ID" value="KAF9626279.1"/>
    <property type="molecule type" value="Genomic_DNA"/>
</dbReference>
<gene>
    <name evidence="2" type="ORF">IFM89_031792</name>
</gene>
<organism evidence="2 3">
    <name type="scientific">Coptis chinensis</name>
    <dbReference type="NCBI Taxonomy" id="261450"/>
    <lineage>
        <taxon>Eukaryota</taxon>
        <taxon>Viridiplantae</taxon>
        <taxon>Streptophyta</taxon>
        <taxon>Embryophyta</taxon>
        <taxon>Tracheophyta</taxon>
        <taxon>Spermatophyta</taxon>
        <taxon>Magnoliopsida</taxon>
        <taxon>Ranunculales</taxon>
        <taxon>Ranunculaceae</taxon>
        <taxon>Coptidoideae</taxon>
        <taxon>Coptis</taxon>
    </lineage>
</organism>
<dbReference type="GO" id="GO:0003729">
    <property type="term" value="F:mRNA binding"/>
    <property type="evidence" value="ECO:0007669"/>
    <property type="project" value="InterPro"/>
</dbReference>